<dbReference type="PANTHER" id="PTHR44846:SF1">
    <property type="entry name" value="MANNOSYL-D-GLYCERATE TRANSPORT_METABOLISM SYSTEM REPRESSOR MNGR-RELATED"/>
    <property type="match status" value="1"/>
</dbReference>
<accession>A0A4P6EPF2</accession>
<dbReference type="OrthoDB" id="3214900at2"/>
<name>A0A4P6EPF2_9MICO</name>
<evidence type="ECO:0000256" key="4">
    <source>
        <dbReference type="SAM" id="MobiDB-lite"/>
    </source>
</evidence>
<evidence type="ECO:0000259" key="5">
    <source>
        <dbReference type="PROSITE" id="PS50949"/>
    </source>
</evidence>
<dbReference type="PANTHER" id="PTHR44846">
    <property type="entry name" value="MANNOSYL-D-GLYCERATE TRANSPORT/METABOLISM SYSTEM REPRESSOR MNGR-RELATED"/>
    <property type="match status" value="1"/>
</dbReference>
<keyword evidence="7" id="KW-1185">Reference proteome</keyword>
<evidence type="ECO:0000256" key="3">
    <source>
        <dbReference type="ARBA" id="ARBA00023163"/>
    </source>
</evidence>
<keyword evidence="3" id="KW-0804">Transcription</keyword>
<evidence type="ECO:0000256" key="2">
    <source>
        <dbReference type="ARBA" id="ARBA00023125"/>
    </source>
</evidence>
<dbReference type="SMART" id="SM00345">
    <property type="entry name" value="HTH_GNTR"/>
    <property type="match status" value="5"/>
</dbReference>
<dbReference type="AlphaFoldDB" id="A0A4P6EPF2"/>
<evidence type="ECO:0000313" key="6">
    <source>
        <dbReference type="EMBL" id="QAY63249.1"/>
    </source>
</evidence>
<evidence type="ECO:0000256" key="1">
    <source>
        <dbReference type="ARBA" id="ARBA00023015"/>
    </source>
</evidence>
<evidence type="ECO:0000313" key="7">
    <source>
        <dbReference type="Proteomes" id="UP000291758"/>
    </source>
</evidence>
<proteinExistence type="predicted"/>
<dbReference type="InterPro" id="IPR000524">
    <property type="entry name" value="Tscrpt_reg_HTH_GntR"/>
</dbReference>
<feature type="region of interest" description="Disordered" evidence="4">
    <location>
        <begin position="880"/>
        <end position="919"/>
    </location>
</feature>
<dbReference type="PROSITE" id="PS50949">
    <property type="entry name" value="HTH_GNTR"/>
    <property type="match status" value="1"/>
</dbReference>
<organism evidence="6 7">
    <name type="scientific">Xylanimonas allomyrinae</name>
    <dbReference type="NCBI Taxonomy" id="2509459"/>
    <lineage>
        <taxon>Bacteria</taxon>
        <taxon>Bacillati</taxon>
        <taxon>Actinomycetota</taxon>
        <taxon>Actinomycetes</taxon>
        <taxon>Micrococcales</taxon>
        <taxon>Promicromonosporaceae</taxon>
        <taxon>Xylanimonas</taxon>
    </lineage>
</organism>
<dbReference type="KEGG" id="xyl:ET495_08320"/>
<dbReference type="GO" id="GO:0045892">
    <property type="term" value="P:negative regulation of DNA-templated transcription"/>
    <property type="evidence" value="ECO:0007669"/>
    <property type="project" value="TreeGrafter"/>
</dbReference>
<dbReference type="InterPro" id="IPR036388">
    <property type="entry name" value="WH-like_DNA-bd_sf"/>
</dbReference>
<dbReference type="InterPro" id="IPR036390">
    <property type="entry name" value="WH_DNA-bd_sf"/>
</dbReference>
<feature type="region of interest" description="Disordered" evidence="4">
    <location>
        <begin position="315"/>
        <end position="340"/>
    </location>
</feature>
<reference evidence="6 7" key="1">
    <citation type="submission" date="2019-01" db="EMBL/GenBank/DDBJ databases">
        <title>Genome sequencing of strain 2JSPR-7.</title>
        <authorList>
            <person name="Heo J."/>
            <person name="Kim S.-J."/>
            <person name="Kim J.-S."/>
            <person name="Hong S.-B."/>
            <person name="Kwon S.-W."/>
        </authorList>
    </citation>
    <scope>NUCLEOTIDE SEQUENCE [LARGE SCALE GENOMIC DNA]</scope>
    <source>
        <strain evidence="6 7">2JSPR-7</strain>
    </source>
</reference>
<sequence length="919" mass="97621">MRAYPSLAARSTTPLAGAARDLRTATSSPDRPALHAGDLDVVVHPMVARWRDAARAAILLTDQELPALGPLTSTQVAALAADAALLRDALTSLAAGWEKNLHDHGETLTWPDLPAVPALSASPDWGIDRLGWTPPRPPRTRPGRRDGVAETLWALETLAAGLHAATPHARAATEAAASLTRISEHATTLGRHPRVWSARVGVFESLWLRLQDVHSGAGAQQGVLLAIDAANAFADVRALAPDEETALLDAVAATSAALHAAVSHATRTHLYAVITDYRIGPVVRATRQLLPVYQLATPEHAPDLNDAIDALQPLPTVDRPNPDPTAGRATPQGTRVAGGVRDRLSRRLRTYAEAVPPAPVPTSPPTDPAVARAYRRIRTRIADNAHQGPLPPLATLARDTSGRRPGRSAATLAVAHLVADGHATLTEHHAPDGGALAVTIGARTTKATYATIYTQLRTQIENGLYTGRLPRTKDLAAEHGVTTTVIHHAAAALARDGLVYRVRGSVGGGTYVAPRPTAAPPPLWRIIRDDLRTRITTGTLTGQIPSLDQLARDYGASTSTIHRAISHLTTDGLLYQRLAGPDHGGTFVIGPDDPLPEPQWRPLHDTLRTAILDQTLTGDLPTPATLARQHDVDPLVAATAVARLAAEGLVYHRISGNRRGLAITPRTDRPNTTRAHAIYTDLRATIIDGTATGRLPSRTQLAREYGTSTGPPGEAIRRLVAEGLARTVTGTGPSAGTFVATAPPEPPRPGTPWTKIHDLIRDRITDGTYTGRLPRPRDLAAEHHVSTTTIYKALRRLAATGRVQTVNDGARSGTYAITPDAEPAPTTRWRIYDDLRARIQRGDLTGRLPTHATLAAHYGTSTKPIAFAVHALAHEGLLDVRPGHGTSVVPRTPPRPGTTRGQASPHDGLPPAPAAGPDL</sequence>
<gene>
    <name evidence="6" type="ORF">ET495_08320</name>
</gene>
<dbReference type="InterPro" id="IPR050679">
    <property type="entry name" value="Bact_HTH_transcr_reg"/>
</dbReference>
<dbReference type="Gene3D" id="1.10.10.10">
    <property type="entry name" value="Winged helix-like DNA-binding domain superfamily/Winged helix DNA-binding domain"/>
    <property type="match status" value="6"/>
</dbReference>
<keyword evidence="1" id="KW-0805">Transcription regulation</keyword>
<dbReference type="GO" id="GO:0003700">
    <property type="term" value="F:DNA-binding transcription factor activity"/>
    <property type="evidence" value="ECO:0007669"/>
    <property type="project" value="InterPro"/>
</dbReference>
<dbReference type="EMBL" id="CP035495">
    <property type="protein sequence ID" value="QAY63249.1"/>
    <property type="molecule type" value="Genomic_DNA"/>
</dbReference>
<keyword evidence="2" id="KW-0238">DNA-binding</keyword>
<protein>
    <submittedName>
        <fullName evidence="6">GntR family transcriptional regulator</fullName>
    </submittedName>
</protein>
<feature type="compositionally biased region" description="Pro residues" evidence="4">
    <location>
        <begin position="908"/>
        <end position="919"/>
    </location>
</feature>
<feature type="domain" description="HTH gntR-type" evidence="5">
    <location>
        <begin position="446"/>
        <end position="515"/>
    </location>
</feature>
<dbReference type="GO" id="GO:0003677">
    <property type="term" value="F:DNA binding"/>
    <property type="evidence" value="ECO:0007669"/>
    <property type="project" value="UniProtKB-KW"/>
</dbReference>
<dbReference type="Pfam" id="PF00392">
    <property type="entry name" value="GntR"/>
    <property type="match status" value="4"/>
</dbReference>
<dbReference type="Proteomes" id="UP000291758">
    <property type="component" value="Chromosome"/>
</dbReference>
<feature type="region of interest" description="Disordered" evidence="4">
    <location>
        <begin position="730"/>
        <end position="753"/>
    </location>
</feature>
<dbReference type="SUPFAM" id="SSF46785">
    <property type="entry name" value="Winged helix' DNA-binding domain"/>
    <property type="match status" value="6"/>
</dbReference>